<evidence type="ECO:0000259" key="1">
    <source>
        <dbReference type="Pfam" id="PF14261"/>
    </source>
</evidence>
<evidence type="ECO:0000313" key="2">
    <source>
        <dbReference type="EMBL" id="VFK58147.1"/>
    </source>
</evidence>
<reference evidence="2" key="1">
    <citation type="submission" date="2019-02" db="EMBL/GenBank/DDBJ databases">
        <authorList>
            <person name="Gruber-Vodicka R. H."/>
            <person name="Seah K. B. B."/>
        </authorList>
    </citation>
    <scope>NUCLEOTIDE SEQUENCE</scope>
    <source>
        <strain evidence="2">BECK_BY1</strain>
    </source>
</reference>
<organism evidence="2">
    <name type="scientific">Candidatus Kentrum sp. TUN</name>
    <dbReference type="NCBI Taxonomy" id="2126343"/>
    <lineage>
        <taxon>Bacteria</taxon>
        <taxon>Pseudomonadati</taxon>
        <taxon>Pseudomonadota</taxon>
        <taxon>Gammaproteobacteria</taxon>
        <taxon>Candidatus Kentrum</taxon>
    </lineage>
</organism>
<accession>A0A450ZWL5</accession>
<dbReference type="AlphaFoldDB" id="A0A450ZWL5"/>
<dbReference type="Pfam" id="PF14261">
    <property type="entry name" value="DUF4351"/>
    <property type="match status" value="1"/>
</dbReference>
<sequence>MRYEADQRVEVYLRAQEGLAELEPNPNKRRKYIDFIAKYANLSENEQALYEQYLERSFYKEAIMGPVQQALEQGMQRGMQQGMQQGIQQGRLEGEATVLLRQLSRRFHPLPNEISERIHSADPNSIEKWADRILDAKSLDEVFSD</sequence>
<dbReference type="InterPro" id="IPR025587">
    <property type="entry name" value="DUF4351"/>
</dbReference>
<dbReference type="PANTHER" id="PTHR35586:SF1">
    <property type="entry name" value="SLL1691 PROTEIN"/>
    <property type="match status" value="1"/>
</dbReference>
<name>A0A450ZWL5_9GAMM</name>
<dbReference type="EMBL" id="CAADFX010000076">
    <property type="protein sequence ID" value="VFK58147.1"/>
    <property type="molecule type" value="Genomic_DNA"/>
</dbReference>
<dbReference type="PANTHER" id="PTHR35586">
    <property type="entry name" value="SLL1691 PROTEIN"/>
    <property type="match status" value="1"/>
</dbReference>
<gene>
    <name evidence="2" type="ORF">BECKTUN1418D_GA0071000_10769</name>
</gene>
<proteinExistence type="predicted"/>
<feature type="domain" description="DUF4351" evidence="1">
    <location>
        <begin position="88"/>
        <end position="141"/>
    </location>
</feature>
<protein>
    <recommendedName>
        <fullName evidence="1">DUF4351 domain-containing protein</fullName>
    </recommendedName>
</protein>